<reference evidence="5 6" key="1">
    <citation type="submission" date="2020-03" db="EMBL/GenBank/DDBJ databases">
        <title>Draft genome of Streptomyces sp. ventii, isolated from the Axial Seamount in the Pacific Ocean, and resequencing of the two type strains Streptomyces lonarensis strain NCL 716 and Streptomyces bohaiensis strain 11A07.</title>
        <authorList>
            <person name="Loughran R.M."/>
            <person name="Pfannmuller K.M."/>
            <person name="Wasson B.J."/>
            <person name="Deadmond M.C."/>
            <person name="Paddock B.E."/>
            <person name="Koyack M.J."/>
            <person name="Gallegos D.A."/>
            <person name="Mitchell E.A."/>
            <person name="Ushijima B."/>
            <person name="Saw J.H."/>
            <person name="Mcphail K.L."/>
            <person name="Videau P."/>
        </authorList>
    </citation>
    <scope>NUCLEOTIDE SEQUENCE [LARGE SCALE GENOMIC DNA]</scope>
    <source>
        <strain evidence="5 6">NCL716</strain>
    </source>
</reference>
<dbReference type="GO" id="GO:0003700">
    <property type="term" value="F:DNA-binding transcription factor activity"/>
    <property type="evidence" value="ECO:0007669"/>
    <property type="project" value="InterPro"/>
</dbReference>
<dbReference type="InterPro" id="IPR050204">
    <property type="entry name" value="AraC_XylS_family_regulators"/>
</dbReference>
<dbReference type="Pfam" id="PF12833">
    <property type="entry name" value="HTH_18"/>
    <property type="match status" value="1"/>
</dbReference>
<dbReference type="Pfam" id="PF12852">
    <property type="entry name" value="Cupin_6"/>
    <property type="match status" value="1"/>
</dbReference>
<protein>
    <submittedName>
        <fullName evidence="5">AraC family transcriptional regulator</fullName>
    </submittedName>
</protein>
<keyword evidence="3" id="KW-0804">Transcription</keyword>
<evidence type="ECO:0000313" key="6">
    <source>
        <dbReference type="Proteomes" id="UP000578686"/>
    </source>
</evidence>
<dbReference type="SUPFAM" id="SSF46689">
    <property type="entry name" value="Homeodomain-like"/>
    <property type="match status" value="2"/>
</dbReference>
<organism evidence="5 6">
    <name type="scientific">Streptomyces lonarensis</name>
    <dbReference type="NCBI Taxonomy" id="700599"/>
    <lineage>
        <taxon>Bacteria</taxon>
        <taxon>Bacillati</taxon>
        <taxon>Actinomycetota</taxon>
        <taxon>Actinomycetes</taxon>
        <taxon>Kitasatosporales</taxon>
        <taxon>Streptomycetaceae</taxon>
        <taxon>Streptomyces</taxon>
    </lineage>
</organism>
<dbReference type="Gene3D" id="1.10.10.60">
    <property type="entry name" value="Homeodomain-like"/>
    <property type="match status" value="2"/>
</dbReference>
<dbReference type="InterPro" id="IPR018060">
    <property type="entry name" value="HTH_AraC"/>
</dbReference>
<dbReference type="RefSeq" id="WP_167968011.1">
    <property type="nucleotide sequence ID" value="NZ_BHZG01000059.1"/>
</dbReference>
<dbReference type="PROSITE" id="PS01124">
    <property type="entry name" value="HTH_ARAC_FAMILY_2"/>
    <property type="match status" value="1"/>
</dbReference>
<proteinExistence type="predicted"/>
<evidence type="ECO:0000259" key="4">
    <source>
        <dbReference type="PROSITE" id="PS01124"/>
    </source>
</evidence>
<evidence type="ECO:0000313" key="5">
    <source>
        <dbReference type="EMBL" id="NJQ04712.1"/>
    </source>
</evidence>
<feature type="domain" description="HTH araC/xylS-type" evidence="4">
    <location>
        <begin position="210"/>
        <end position="308"/>
    </location>
</feature>
<evidence type="ECO:0000256" key="1">
    <source>
        <dbReference type="ARBA" id="ARBA00023015"/>
    </source>
</evidence>
<dbReference type="AlphaFoldDB" id="A0A7X6CY47"/>
<dbReference type="Proteomes" id="UP000578686">
    <property type="component" value="Unassembled WGS sequence"/>
</dbReference>
<dbReference type="PANTHER" id="PTHR46796">
    <property type="entry name" value="HTH-TYPE TRANSCRIPTIONAL ACTIVATOR RHAS-RELATED"/>
    <property type="match status" value="1"/>
</dbReference>
<keyword evidence="1" id="KW-0805">Transcription regulation</keyword>
<dbReference type="SMART" id="SM00342">
    <property type="entry name" value="HTH_ARAC"/>
    <property type="match status" value="1"/>
</dbReference>
<sequence>MSTLASLLHGTRAHGAFFHRFVLSPPWSLRFADLPPLTLVAMEQGQCWIVPDDSPPVLLRPRAVAVVVGPGHYTLADSPDSPPELLTHDGERCTGPNGADADDLRLSTRTCGRNPEGRDTLLRAAYRPHTTIGRRLLDVLPRVVLVPAETFPFSLPDLLSSEVTKNARHQQVVLDRLLDLLMTSSLREWFDSSGPDGAGATALAEDPLVNRALRLLHSDPAFPWTVQQLADNAGVSRAWFARRFAQQMGEPPMTYLTRLRISLTADLLRSSDATLEGIARQVGYANAAALSTAFKRICGMWPSAYRLAGSQEAGGGAGDG</sequence>
<evidence type="ECO:0000256" key="2">
    <source>
        <dbReference type="ARBA" id="ARBA00023125"/>
    </source>
</evidence>
<dbReference type="InterPro" id="IPR032783">
    <property type="entry name" value="AraC_lig"/>
</dbReference>
<dbReference type="PANTHER" id="PTHR46796:SF13">
    <property type="entry name" value="HTH-TYPE TRANSCRIPTIONAL ACTIVATOR RHAS"/>
    <property type="match status" value="1"/>
</dbReference>
<dbReference type="GO" id="GO:0043565">
    <property type="term" value="F:sequence-specific DNA binding"/>
    <property type="evidence" value="ECO:0007669"/>
    <property type="project" value="InterPro"/>
</dbReference>
<dbReference type="EMBL" id="JAAVJD010000013">
    <property type="protein sequence ID" value="NJQ04712.1"/>
    <property type="molecule type" value="Genomic_DNA"/>
</dbReference>
<gene>
    <name evidence="5" type="ORF">HCN56_03730</name>
</gene>
<keyword evidence="6" id="KW-1185">Reference proteome</keyword>
<dbReference type="InterPro" id="IPR009057">
    <property type="entry name" value="Homeodomain-like_sf"/>
</dbReference>
<comment type="caution">
    <text evidence="5">The sequence shown here is derived from an EMBL/GenBank/DDBJ whole genome shotgun (WGS) entry which is preliminary data.</text>
</comment>
<keyword evidence="2" id="KW-0238">DNA-binding</keyword>
<accession>A0A7X6CY47</accession>
<name>A0A7X6CY47_9ACTN</name>
<evidence type="ECO:0000256" key="3">
    <source>
        <dbReference type="ARBA" id="ARBA00023163"/>
    </source>
</evidence>